<evidence type="ECO:0000256" key="4">
    <source>
        <dbReference type="ARBA" id="ARBA00022840"/>
    </source>
</evidence>
<dbReference type="EMBL" id="JGZO01000002">
    <property type="protein sequence ID" value="KFI95585.1"/>
    <property type="molecule type" value="Genomic_DNA"/>
</dbReference>
<dbReference type="PANTHER" id="PTHR43553">
    <property type="entry name" value="HEAVY METAL TRANSPORTER"/>
    <property type="match status" value="1"/>
</dbReference>
<dbReference type="Gene3D" id="3.40.50.300">
    <property type="entry name" value="P-loop containing nucleotide triphosphate hydrolases"/>
    <property type="match status" value="1"/>
</dbReference>
<comment type="caution">
    <text evidence="6">The sequence shown here is derived from an EMBL/GenBank/DDBJ whole genome shotgun (WGS) entry which is preliminary data.</text>
</comment>
<protein>
    <submittedName>
        <fullName evidence="6">Cobalt ABC transporter ATPase</fullName>
        <ecNumber evidence="6">3.6.3.36</ecNumber>
    </submittedName>
</protein>
<dbReference type="GO" id="GO:0043190">
    <property type="term" value="C:ATP-binding cassette (ABC) transporter complex"/>
    <property type="evidence" value="ECO:0007669"/>
    <property type="project" value="TreeGrafter"/>
</dbReference>
<dbReference type="SMART" id="SM00382">
    <property type="entry name" value="AAA"/>
    <property type="match status" value="1"/>
</dbReference>
<keyword evidence="4" id="KW-0067">ATP-binding</keyword>
<dbReference type="GO" id="GO:0042626">
    <property type="term" value="F:ATPase-coupled transmembrane transporter activity"/>
    <property type="evidence" value="ECO:0007669"/>
    <property type="project" value="TreeGrafter"/>
</dbReference>
<sequence length="280" mass="30318">MVMNMFGHRPNRAARMRPDESWFGGDPLVSLEHIDFSYRDMAGASLPSGGADDAGAAGASGASGLTGAGAHPVLRDFSMTIARGECVALLGPNGSGKTTIMRMINALEFPDAGTYRCGGTPVTRAAIETKNSLFAKALHQRIGFVFQNSDTQLFCPSVEEEIAFGPMQMGLPDAEVDRRVDDMVALFGLERFRQRAPYHLSGGEKKRVAIACCMSMNPDLLVLDEPTDGLDERNTDVVVDVLRSFVQAGKTVLFSTHHHDIVERMSPRIIAVHPIDAEPE</sequence>
<evidence type="ECO:0000256" key="1">
    <source>
        <dbReference type="ARBA" id="ARBA00005417"/>
    </source>
</evidence>
<dbReference type="PROSITE" id="PS00211">
    <property type="entry name" value="ABC_TRANSPORTER_1"/>
    <property type="match status" value="1"/>
</dbReference>
<accession>A0A087DJ85</accession>
<dbReference type="GO" id="GO:0005524">
    <property type="term" value="F:ATP binding"/>
    <property type="evidence" value="ECO:0007669"/>
    <property type="project" value="UniProtKB-KW"/>
</dbReference>
<dbReference type="InterPro" id="IPR003439">
    <property type="entry name" value="ABC_transporter-like_ATP-bd"/>
</dbReference>
<dbReference type="CDD" id="cd03225">
    <property type="entry name" value="ABC_cobalt_CbiO_domain1"/>
    <property type="match status" value="1"/>
</dbReference>
<dbReference type="Pfam" id="PF00005">
    <property type="entry name" value="ABC_tran"/>
    <property type="match status" value="1"/>
</dbReference>
<dbReference type="PROSITE" id="PS50893">
    <property type="entry name" value="ABC_TRANSPORTER_2"/>
    <property type="match status" value="1"/>
</dbReference>
<organism evidence="6 7">
    <name type="scientific">Bifidobacterium scardovii</name>
    <dbReference type="NCBI Taxonomy" id="158787"/>
    <lineage>
        <taxon>Bacteria</taxon>
        <taxon>Bacillati</taxon>
        <taxon>Actinomycetota</taxon>
        <taxon>Actinomycetes</taxon>
        <taxon>Bifidobacteriales</taxon>
        <taxon>Bifidobacteriaceae</taxon>
        <taxon>Bifidobacterium</taxon>
    </lineage>
</organism>
<dbReference type="STRING" id="158787.BSCA_0617"/>
<keyword evidence="7" id="KW-1185">Reference proteome</keyword>
<gene>
    <name evidence="6" type="ORF">BSCA_0617</name>
</gene>
<dbReference type="EC" id="3.6.3.36" evidence="6"/>
<keyword evidence="2" id="KW-0813">Transport</keyword>
<evidence type="ECO:0000259" key="5">
    <source>
        <dbReference type="PROSITE" id="PS50893"/>
    </source>
</evidence>
<dbReference type="AlphaFoldDB" id="A0A087DJ85"/>
<dbReference type="SUPFAM" id="SSF52540">
    <property type="entry name" value="P-loop containing nucleoside triphosphate hydrolases"/>
    <property type="match status" value="1"/>
</dbReference>
<keyword evidence="6" id="KW-0378">Hydrolase</keyword>
<dbReference type="InterPro" id="IPR017871">
    <property type="entry name" value="ABC_transporter-like_CS"/>
</dbReference>
<evidence type="ECO:0000313" key="6">
    <source>
        <dbReference type="EMBL" id="KFI95585.1"/>
    </source>
</evidence>
<evidence type="ECO:0000313" key="7">
    <source>
        <dbReference type="Proteomes" id="UP000029033"/>
    </source>
</evidence>
<dbReference type="Proteomes" id="UP000029033">
    <property type="component" value="Unassembled WGS sequence"/>
</dbReference>
<evidence type="ECO:0000256" key="2">
    <source>
        <dbReference type="ARBA" id="ARBA00022448"/>
    </source>
</evidence>
<comment type="similarity">
    <text evidence="1">Belongs to the ABC transporter superfamily.</text>
</comment>
<dbReference type="InterPro" id="IPR003593">
    <property type="entry name" value="AAA+_ATPase"/>
</dbReference>
<evidence type="ECO:0000256" key="3">
    <source>
        <dbReference type="ARBA" id="ARBA00022741"/>
    </source>
</evidence>
<dbReference type="GO" id="GO:0016887">
    <property type="term" value="F:ATP hydrolysis activity"/>
    <property type="evidence" value="ECO:0007669"/>
    <property type="project" value="InterPro"/>
</dbReference>
<dbReference type="InterPro" id="IPR027417">
    <property type="entry name" value="P-loop_NTPase"/>
</dbReference>
<dbReference type="InterPro" id="IPR015856">
    <property type="entry name" value="ABC_transpr_CbiO/EcfA_su"/>
</dbReference>
<dbReference type="InterPro" id="IPR050095">
    <property type="entry name" value="ECF_ABC_transporter_ATP-bd"/>
</dbReference>
<keyword evidence="3" id="KW-0547">Nucleotide-binding</keyword>
<reference evidence="6 7" key="1">
    <citation type="submission" date="2014-03" db="EMBL/GenBank/DDBJ databases">
        <title>Genomics of Bifidobacteria.</title>
        <authorList>
            <person name="Ventura M."/>
            <person name="Milani C."/>
            <person name="Lugli G.A."/>
        </authorList>
    </citation>
    <scope>NUCLEOTIDE SEQUENCE [LARGE SCALE GENOMIC DNA]</scope>
    <source>
        <strain evidence="6 7">LMG 21589</strain>
    </source>
</reference>
<dbReference type="PANTHER" id="PTHR43553:SF24">
    <property type="entry name" value="ENERGY-COUPLING FACTOR TRANSPORTER ATP-BINDING PROTEIN ECFA1"/>
    <property type="match status" value="1"/>
</dbReference>
<feature type="domain" description="ABC transporter" evidence="5">
    <location>
        <begin position="29"/>
        <end position="279"/>
    </location>
</feature>
<dbReference type="eggNOG" id="COG1122">
    <property type="taxonomic scope" value="Bacteria"/>
</dbReference>
<name>A0A087DJ85_9BIFI</name>
<proteinExistence type="inferred from homology"/>